<feature type="binding site" evidence="8">
    <location>
        <begin position="194"/>
        <end position="196"/>
    </location>
    <ligand>
        <name>ATP</name>
        <dbReference type="ChEBI" id="CHEBI:30616"/>
    </ligand>
</feature>
<dbReference type="SUPFAM" id="SSF55681">
    <property type="entry name" value="Class II aaRS and biotin synthetases"/>
    <property type="match status" value="1"/>
</dbReference>
<dbReference type="PRINTS" id="PR01043">
    <property type="entry name" value="TRNASYNTHGLY"/>
</dbReference>
<evidence type="ECO:0000256" key="7">
    <source>
        <dbReference type="ARBA" id="ARBA00023146"/>
    </source>
</evidence>
<dbReference type="GO" id="GO:0006426">
    <property type="term" value="P:glycyl-tRNA aminoacylation"/>
    <property type="evidence" value="ECO:0007669"/>
    <property type="project" value="UniProtKB-UniRule"/>
</dbReference>
<comment type="caution">
    <text evidence="10">The sequence shown here is derived from an EMBL/GenBank/DDBJ whole genome shotgun (WGS) entry which is preliminary data.</text>
</comment>
<dbReference type="AlphaFoldDB" id="A0A934N8L0"/>
<protein>
    <recommendedName>
        <fullName evidence="8">Glycine--tRNA ligase</fullName>
        <ecNumber evidence="8">6.1.1.14</ecNumber>
    </recommendedName>
    <alternativeName>
        <fullName evidence="8">Glycyl-tRNA synthetase</fullName>
        <shortName evidence="8">GlyRS</shortName>
    </alternativeName>
</protein>
<dbReference type="SUPFAM" id="SSF52954">
    <property type="entry name" value="Class II aaRS ABD-related"/>
    <property type="match status" value="1"/>
</dbReference>
<evidence type="ECO:0000256" key="6">
    <source>
        <dbReference type="ARBA" id="ARBA00022917"/>
    </source>
</evidence>
<comment type="catalytic activity">
    <reaction evidence="8">
        <text>tRNA(Gly) + glycine + ATP = glycyl-tRNA(Gly) + AMP + diphosphate</text>
        <dbReference type="Rhea" id="RHEA:16013"/>
        <dbReference type="Rhea" id="RHEA-COMP:9664"/>
        <dbReference type="Rhea" id="RHEA-COMP:9683"/>
        <dbReference type="ChEBI" id="CHEBI:30616"/>
        <dbReference type="ChEBI" id="CHEBI:33019"/>
        <dbReference type="ChEBI" id="CHEBI:57305"/>
        <dbReference type="ChEBI" id="CHEBI:78442"/>
        <dbReference type="ChEBI" id="CHEBI:78522"/>
        <dbReference type="ChEBI" id="CHEBI:456215"/>
        <dbReference type="EC" id="6.1.1.14"/>
    </reaction>
</comment>
<dbReference type="PROSITE" id="PS50862">
    <property type="entry name" value="AA_TRNA_LIGASE_II"/>
    <property type="match status" value="1"/>
</dbReference>
<gene>
    <name evidence="8" type="primary">glyQS</name>
    <name evidence="10" type="ORF">JF887_00950</name>
</gene>
<dbReference type="InterPro" id="IPR002315">
    <property type="entry name" value="tRNA-synt_gly"/>
</dbReference>
<evidence type="ECO:0000256" key="1">
    <source>
        <dbReference type="ARBA" id="ARBA00008226"/>
    </source>
</evidence>
<keyword evidence="2 8" id="KW-0963">Cytoplasm</keyword>
<dbReference type="GO" id="GO:0070062">
    <property type="term" value="C:extracellular exosome"/>
    <property type="evidence" value="ECO:0007669"/>
    <property type="project" value="UniProtKB-ARBA"/>
</dbReference>
<organism evidence="10 11">
    <name type="scientific">Candidatus Amunia macphersoniae</name>
    <dbReference type="NCBI Taxonomy" id="3127014"/>
    <lineage>
        <taxon>Bacteria</taxon>
        <taxon>Bacillati</taxon>
        <taxon>Candidatus Dormiibacterota</taxon>
        <taxon>Candidatus Dormibacteria</taxon>
        <taxon>Candidatus Aeolococcales</taxon>
        <taxon>Candidatus Aeolococcaceae</taxon>
        <taxon>Candidatus Amunia</taxon>
    </lineage>
</organism>
<dbReference type="EC" id="6.1.1.14" evidence="8"/>
<evidence type="ECO:0000256" key="4">
    <source>
        <dbReference type="ARBA" id="ARBA00022741"/>
    </source>
</evidence>
<dbReference type="Proteomes" id="UP000614410">
    <property type="component" value="Unassembled WGS sequence"/>
</dbReference>
<dbReference type="InterPro" id="IPR036621">
    <property type="entry name" value="Anticodon-bd_dom_sf"/>
</dbReference>
<keyword evidence="3 8" id="KW-0436">Ligase</keyword>
<dbReference type="GO" id="GO:0004081">
    <property type="term" value="F:bis(5'-nucleosyl)-tetraphosphatase (asymmetrical) activity"/>
    <property type="evidence" value="ECO:0007669"/>
    <property type="project" value="UniProtKB-ARBA"/>
</dbReference>
<name>A0A934N8L0_9BACT</name>
<evidence type="ECO:0000256" key="3">
    <source>
        <dbReference type="ARBA" id="ARBA00022598"/>
    </source>
</evidence>
<dbReference type="GO" id="GO:0005524">
    <property type="term" value="F:ATP binding"/>
    <property type="evidence" value="ECO:0007669"/>
    <property type="project" value="UniProtKB-UniRule"/>
</dbReference>
<dbReference type="InterPro" id="IPR002314">
    <property type="entry name" value="aa-tRNA-synt_IIb"/>
</dbReference>
<feature type="binding site" evidence="8">
    <location>
        <begin position="323"/>
        <end position="326"/>
    </location>
    <ligand>
        <name>ATP</name>
        <dbReference type="ChEBI" id="CHEBI:30616"/>
    </ligand>
</feature>
<dbReference type="Pfam" id="PF00587">
    <property type="entry name" value="tRNA-synt_2b"/>
    <property type="match status" value="1"/>
</dbReference>
<comment type="function">
    <text evidence="8">Catalyzes the attachment of glycine to tRNA(Gly).</text>
</comment>
<dbReference type="HAMAP" id="MF_00253_B">
    <property type="entry name" value="Gly_tRNA_synth_B"/>
    <property type="match status" value="1"/>
</dbReference>
<dbReference type="InterPro" id="IPR033731">
    <property type="entry name" value="GlyRS-like_core"/>
</dbReference>
<proteinExistence type="inferred from homology"/>
<dbReference type="GO" id="GO:0004820">
    <property type="term" value="F:glycine-tRNA ligase activity"/>
    <property type="evidence" value="ECO:0007669"/>
    <property type="project" value="UniProtKB-UniRule"/>
</dbReference>
<dbReference type="NCBIfam" id="NF003211">
    <property type="entry name" value="PRK04173.1"/>
    <property type="match status" value="1"/>
</dbReference>
<keyword evidence="7 8" id="KW-0030">Aminoacyl-tRNA synthetase</keyword>
<dbReference type="CDD" id="cd00858">
    <property type="entry name" value="GlyRS_anticodon"/>
    <property type="match status" value="1"/>
</dbReference>
<comment type="subcellular location">
    <subcellularLocation>
        <location evidence="8">Cytoplasm</location>
    </subcellularLocation>
</comment>
<dbReference type="CDD" id="cd00774">
    <property type="entry name" value="GlyRS-like_core"/>
    <property type="match status" value="1"/>
</dbReference>
<feature type="binding site" evidence="8">
    <location>
        <begin position="204"/>
        <end position="209"/>
    </location>
    <ligand>
        <name>ATP</name>
        <dbReference type="ChEBI" id="CHEBI:30616"/>
    </ligand>
</feature>
<comment type="subunit">
    <text evidence="8">Homodimer.</text>
</comment>
<evidence type="ECO:0000313" key="10">
    <source>
        <dbReference type="EMBL" id="MBJ7607987.1"/>
    </source>
</evidence>
<dbReference type="GO" id="GO:1990742">
    <property type="term" value="C:microvesicle"/>
    <property type="evidence" value="ECO:0007669"/>
    <property type="project" value="UniProtKB-ARBA"/>
</dbReference>
<sequence>MPPPDPVAPDLLERLVSLCKQRGFFFGSSEIYGGINALYDYGPLGARMRRNVRNLWWRAMVELRDDVEPIETSIIMNPQVWVASGHVATFTDPLVDCTGSCRKRWRADHLGDLRRERGKPEDAPGCPECGGRLTEARQFNLMFRTHLGPVADDAAQVYLRPETAQGMFVDFATVVQATRRRLPFGIAQQGKSFRNEISPSNSIFRTREFEQMEMEFFCKPGTDLDWHSYWCTERMRWWIEDCGVRAGRLRLRAHDEDELSHYSVATSDVEYLFPWGWGELEGIADRTDFDLRSHMEASGRDLSYFETETNERYVPYVVEPAAGLDRGFLTMLMDAYHEEEVRGEKRVVLRLHPDVSPWQVAVLPLSKKPQLTEVARSLEQRLRNRFRTEYDETQSIGRRYRRQDEIGTPLAITVDFDTLDDNAVTIRERDGMTQVRVPIDTLEQACEDQLVASRAAALDRARTAADQAGQSAQPQRQG</sequence>
<feature type="binding site" evidence="8">
    <location>
        <begin position="319"/>
        <end position="323"/>
    </location>
    <ligand>
        <name>substrate</name>
    </ligand>
</feature>
<evidence type="ECO:0000256" key="2">
    <source>
        <dbReference type="ARBA" id="ARBA00022490"/>
    </source>
</evidence>
<evidence type="ECO:0000259" key="9">
    <source>
        <dbReference type="PROSITE" id="PS50862"/>
    </source>
</evidence>
<dbReference type="NCBIfam" id="TIGR00389">
    <property type="entry name" value="glyS_dimeric"/>
    <property type="match status" value="1"/>
</dbReference>
<dbReference type="InterPro" id="IPR027031">
    <property type="entry name" value="Gly-tRNA_synthase/POLG2"/>
</dbReference>
<keyword evidence="5 8" id="KW-0067">ATP-binding</keyword>
<keyword evidence="4 8" id="KW-0547">Nucleotide-binding</keyword>
<dbReference type="EMBL" id="JAEKNN010000005">
    <property type="protein sequence ID" value="MBJ7607987.1"/>
    <property type="molecule type" value="Genomic_DNA"/>
</dbReference>
<dbReference type="Gene3D" id="3.30.930.10">
    <property type="entry name" value="Bira Bifunctional Protein, Domain 2"/>
    <property type="match status" value="1"/>
</dbReference>
<dbReference type="Pfam" id="PF03129">
    <property type="entry name" value="HGTP_anticodon"/>
    <property type="match status" value="1"/>
</dbReference>
<feature type="binding site" evidence="8">
    <location>
        <position position="106"/>
    </location>
    <ligand>
        <name>substrate</name>
    </ligand>
</feature>
<evidence type="ECO:0000256" key="5">
    <source>
        <dbReference type="ARBA" id="ARBA00022840"/>
    </source>
</evidence>
<dbReference type="FunFam" id="3.40.50.800:FF:000002">
    <property type="entry name" value="Glycine--tRNA ligase"/>
    <property type="match status" value="1"/>
</dbReference>
<feature type="binding site" evidence="8">
    <location>
        <position position="162"/>
    </location>
    <ligand>
        <name>substrate</name>
    </ligand>
</feature>
<dbReference type="GO" id="GO:0005829">
    <property type="term" value="C:cytosol"/>
    <property type="evidence" value="ECO:0007669"/>
    <property type="project" value="UniProtKB-ARBA"/>
</dbReference>
<comment type="similarity">
    <text evidence="1 8">Belongs to the class-II aminoacyl-tRNA synthetase family.</text>
</comment>
<dbReference type="InterPro" id="IPR004154">
    <property type="entry name" value="Anticodon-bd"/>
</dbReference>
<feature type="domain" description="Aminoacyl-transfer RNA synthetases class-II family profile" evidence="9">
    <location>
        <begin position="10"/>
        <end position="353"/>
    </location>
</feature>
<dbReference type="GO" id="GO:0015966">
    <property type="term" value="P:diadenosine tetraphosphate biosynthetic process"/>
    <property type="evidence" value="ECO:0007669"/>
    <property type="project" value="UniProtKB-ARBA"/>
</dbReference>
<dbReference type="InterPro" id="IPR045864">
    <property type="entry name" value="aa-tRNA-synth_II/BPL/LPL"/>
</dbReference>
<dbReference type="InterPro" id="IPR022961">
    <property type="entry name" value="Gly_tRNA_ligase_bac"/>
</dbReference>
<dbReference type="Gene3D" id="3.40.50.800">
    <property type="entry name" value="Anticodon-binding domain"/>
    <property type="match status" value="1"/>
</dbReference>
<feature type="binding site" evidence="8">
    <location>
        <begin position="209"/>
        <end position="213"/>
    </location>
    <ligand>
        <name>substrate</name>
    </ligand>
</feature>
<keyword evidence="6 8" id="KW-0648">Protein biosynthesis</keyword>
<dbReference type="PANTHER" id="PTHR10745">
    <property type="entry name" value="GLYCYL-TRNA SYNTHETASE/DNA POLYMERASE SUBUNIT GAMMA-2"/>
    <property type="match status" value="1"/>
</dbReference>
<evidence type="ECO:0000313" key="11">
    <source>
        <dbReference type="Proteomes" id="UP000614410"/>
    </source>
</evidence>
<dbReference type="PANTHER" id="PTHR10745:SF8">
    <property type="entry name" value="DNA POLYMERASE SUBUNIT GAMMA-2, MITOCHONDRIAL"/>
    <property type="match status" value="1"/>
</dbReference>
<accession>A0A934N8L0</accession>
<evidence type="ECO:0000256" key="8">
    <source>
        <dbReference type="HAMAP-Rule" id="MF_00253"/>
    </source>
</evidence>
<reference evidence="10 11" key="1">
    <citation type="submission" date="2020-10" db="EMBL/GenBank/DDBJ databases">
        <title>Ca. Dormibacterota MAGs.</title>
        <authorList>
            <person name="Montgomery K."/>
        </authorList>
    </citation>
    <scope>NUCLEOTIDE SEQUENCE [LARGE SCALE GENOMIC DNA]</scope>
    <source>
        <strain evidence="10">Mitchell_Peninsula_5</strain>
    </source>
</reference>
<dbReference type="InterPro" id="IPR006195">
    <property type="entry name" value="aa-tRNA-synth_II"/>
</dbReference>
<feature type="binding site" evidence="8">
    <location>
        <begin position="279"/>
        <end position="280"/>
    </location>
    <ligand>
        <name>ATP</name>
        <dbReference type="ChEBI" id="CHEBI:30616"/>
    </ligand>
</feature>